<dbReference type="AlphaFoldDB" id="A0A915I0T2"/>
<proteinExistence type="predicted"/>
<evidence type="ECO:0000313" key="1">
    <source>
        <dbReference type="Proteomes" id="UP000887565"/>
    </source>
</evidence>
<name>A0A915I0T2_ROMCU</name>
<evidence type="ECO:0000313" key="2">
    <source>
        <dbReference type="WBParaSite" id="nRc.2.0.1.t07742-RA"/>
    </source>
</evidence>
<protein>
    <submittedName>
        <fullName evidence="2">Uncharacterized protein</fullName>
    </submittedName>
</protein>
<dbReference type="Proteomes" id="UP000887565">
    <property type="component" value="Unplaced"/>
</dbReference>
<reference evidence="2" key="1">
    <citation type="submission" date="2022-11" db="UniProtKB">
        <authorList>
            <consortium name="WormBaseParasite"/>
        </authorList>
    </citation>
    <scope>IDENTIFICATION</scope>
</reference>
<dbReference type="WBParaSite" id="nRc.2.0.1.t07742-RA">
    <property type="protein sequence ID" value="nRc.2.0.1.t07742-RA"/>
    <property type="gene ID" value="nRc.2.0.1.g07742"/>
</dbReference>
<keyword evidence="1" id="KW-1185">Reference proteome</keyword>
<accession>A0A915I0T2</accession>
<sequence>MHDQIKTNLHVAAAVTKEYFVRKAQKCNFALSDLALLTNTRKANKIQPDFIGPFLIRDTSRTAEKVVTIESLHAPDRPQTVSTTRLKPFILRPTKEAFELEAGGPRLPHTSRHQ</sequence>
<organism evidence="1 2">
    <name type="scientific">Romanomermis culicivorax</name>
    <name type="common">Nematode worm</name>
    <dbReference type="NCBI Taxonomy" id="13658"/>
    <lineage>
        <taxon>Eukaryota</taxon>
        <taxon>Metazoa</taxon>
        <taxon>Ecdysozoa</taxon>
        <taxon>Nematoda</taxon>
        <taxon>Enoplea</taxon>
        <taxon>Dorylaimia</taxon>
        <taxon>Mermithida</taxon>
        <taxon>Mermithoidea</taxon>
        <taxon>Mermithidae</taxon>
        <taxon>Romanomermis</taxon>
    </lineage>
</organism>